<feature type="signal peptide" evidence="1">
    <location>
        <begin position="1"/>
        <end position="22"/>
    </location>
</feature>
<accession>A0A8D9BM06</accession>
<reference evidence="2" key="1">
    <citation type="submission" date="2021-05" db="EMBL/GenBank/DDBJ databases">
        <authorList>
            <person name="Alioto T."/>
            <person name="Alioto T."/>
            <person name="Gomez Garrido J."/>
        </authorList>
    </citation>
    <scope>NUCLEOTIDE SEQUENCE</scope>
</reference>
<protein>
    <submittedName>
        <fullName evidence="2">Uncharacterized protein</fullName>
    </submittedName>
</protein>
<sequence length="131" mass="15074">MASLVATFLSCFFLGTLVLCSAKIDKDWSPINMDTDKYVSQFKGKDLCAKGHSDTICMNDMYETMLKRWTNAAIYYTVRTCCEVDSTLPGSPTVCWIRRKESCKMFSSRTTWECQCYREGNETKCRDRAAY</sequence>
<dbReference type="AlphaFoldDB" id="A0A8D9BM06"/>
<evidence type="ECO:0000256" key="1">
    <source>
        <dbReference type="SAM" id="SignalP"/>
    </source>
</evidence>
<proteinExistence type="predicted"/>
<evidence type="ECO:0000313" key="2">
    <source>
        <dbReference type="EMBL" id="CAG6787668.1"/>
    </source>
</evidence>
<keyword evidence="1" id="KW-0732">Signal</keyword>
<name>A0A8D9BM06_9HEMI</name>
<feature type="chain" id="PRO_5034975988" evidence="1">
    <location>
        <begin position="23"/>
        <end position="131"/>
    </location>
</feature>
<organism evidence="2">
    <name type="scientific">Cacopsylla melanoneura</name>
    <dbReference type="NCBI Taxonomy" id="428564"/>
    <lineage>
        <taxon>Eukaryota</taxon>
        <taxon>Metazoa</taxon>
        <taxon>Ecdysozoa</taxon>
        <taxon>Arthropoda</taxon>
        <taxon>Hexapoda</taxon>
        <taxon>Insecta</taxon>
        <taxon>Pterygota</taxon>
        <taxon>Neoptera</taxon>
        <taxon>Paraneoptera</taxon>
        <taxon>Hemiptera</taxon>
        <taxon>Sternorrhyncha</taxon>
        <taxon>Psylloidea</taxon>
        <taxon>Psyllidae</taxon>
        <taxon>Psyllinae</taxon>
        <taxon>Cacopsylla</taxon>
    </lineage>
</organism>
<dbReference type="EMBL" id="HBUF01655406">
    <property type="protein sequence ID" value="CAG6787668.1"/>
    <property type="molecule type" value="Transcribed_RNA"/>
</dbReference>